<feature type="region of interest" description="Disordered" evidence="4">
    <location>
        <begin position="603"/>
        <end position="628"/>
    </location>
</feature>
<dbReference type="Pfam" id="PF22704">
    <property type="entry name" value="CBM13-like"/>
    <property type="match status" value="1"/>
</dbReference>
<reference evidence="8 9" key="1">
    <citation type="submission" date="2024-09" db="EMBL/GenBank/DDBJ databases">
        <authorList>
            <person name="Sun Q."/>
            <person name="Mori K."/>
        </authorList>
    </citation>
    <scope>NUCLEOTIDE SEQUENCE [LARGE SCALE GENOMIC DNA]</scope>
    <source>
        <strain evidence="8 9">JCM 3028</strain>
    </source>
</reference>
<evidence type="ECO:0000256" key="1">
    <source>
        <dbReference type="ARBA" id="ARBA00022729"/>
    </source>
</evidence>
<sequence>MTCSPISRAARMAVLATLAALVVALPTATPAAAAAPQGPPPRPAVPTTPDPSLPVHTLTAADGPVDNPLKGFARFYSPGGNQNLGYPHSLTWTYFGLSEVMTNASNCGSYDWSLVDSALDESASYGNQVALRFYMEYPGGSGSHPANAIPRCFDGHVDYRANTYWGTTSPDYDNAYLLTALKNFIAAFGARYDGDPRVGFIHTGLVGLWGEWHTWPYDTDTSGDAYPDYMPTDAHGTEILQAYDNAFDTTKLEVRYPGAGGAGAKNLRIGYHDDSFCYREGSPLAGVTLPQSLGGAGYAQLQRALDQGVENRWITESMGGEVRPEIQSQAFSFWPGGSGQVDDMRACIELEHATWKINEQSSGYSPTDPKVAAAVRLMGYNLGVTRAFYPNSATGTAKVGVEIGNSGVAPFYYPWTVTLGLKNSSGSVVKTWDTSWDLRTVMPRRIRAFPDWGVGSDPTYRDYGYPQYFATSVNLSGVANGGYQLVMRVRNPLESVSANAKKLRFANATQNADGWLGLGTMTVGTGGDQSAPSVPTGLTSPSSTTTSATLSWNASTDNVGVTAYQVLRNGSPVGTTGTTTYTDTGLTPATSYTYTVRASDAAGNSSAASSPLTVTTKSTSTPPSGTVEAENPANTLTGGAATAACATCSGGSKVGYIGNGATLTFNNVAASTAGTHTLTVSYLSATARTATIKVNNGTATTVDFPATADWNTVATRTLTVTLAAGTNTVTIANPGGWAPDIDKIGVTSG</sequence>
<keyword evidence="9" id="KW-1185">Reference proteome</keyword>
<dbReference type="InterPro" id="IPR005084">
    <property type="entry name" value="CBM6"/>
</dbReference>
<dbReference type="SMART" id="SM00606">
    <property type="entry name" value="CBD_IV"/>
    <property type="match status" value="1"/>
</dbReference>
<dbReference type="InterPro" id="IPR008979">
    <property type="entry name" value="Galactose-bd-like_sf"/>
</dbReference>
<dbReference type="InterPro" id="IPR006584">
    <property type="entry name" value="Cellulose-bd_IV"/>
</dbReference>
<dbReference type="InterPro" id="IPR032267">
    <property type="entry name" value="DUF4832"/>
</dbReference>
<dbReference type="Pfam" id="PF16116">
    <property type="entry name" value="DUF4832"/>
    <property type="match status" value="1"/>
</dbReference>
<feature type="domain" description="CBM6" evidence="7">
    <location>
        <begin position="625"/>
        <end position="747"/>
    </location>
</feature>
<evidence type="ECO:0000256" key="2">
    <source>
        <dbReference type="ARBA" id="ARBA00023295"/>
    </source>
</evidence>
<dbReference type="SUPFAM" id="SSF49265">
    <property type="entry name" value="Fibronectin type III"/>
    <property type="match status" value="1"/>
</dbReference>
<accession>A0ABV5TPJ3</accession>
<dbReference type="InterPro" id="IPR013783">
    <property type="entry name" value="Ig-like_fold"/>
</dbReference>
<dbReference type="Pfam" id="PF00041">
    <property type="entry name" value="fn3"/>
    <property type="match status" value="1"/>
</dbReference>
<feature type="signal peptide" evidence="5">
    <location>
        <begin position="1"/>
        <end position="33"/>
    </location>
</feature>
<dbReference type="Gene3D" id="2.60.40.10">
    <property type="entry name" value="Immunoglobulins"/>
    <property type="match status" value="1"/>
</dbReference>
<keyword evidence="3" id="KW-0624">Polysaccharide degradation</keyword>
<evidence type="ECO:0000256" key="5">
    <source>
        <dbReference type="SAM" id="SignalP"/>
    </source>
</evidence>
<dbReference type="Gene3D" id="2.60.120.260">
    <property type="entry name" value="Galactose-binding domain-like"/>
    <property type="match status" value="1"/>
</dbReference>
<dbReference type="InterPro" id="IPR055240">
    <property type="entry name" value="CBM13-like"/>
</dbReference>
<dbReference type="CDD" id="cd04081">
    <property type="entry name" value="CBM35_galactosidase-like"/>
    <property type="match status" value="1"/>
</dbReference>
<feature type="chain" id="PRO_5047066287" evidence="5">
    <location>
        <begin position="34"/>
        <end position="749"/>
    </location>
</feature>
<organism evidence="8 9">
    <name type="scientific">Streptosporangium vulgare</name>
    <dbReference type="NCBI Taxonomy" id="46190"/>
    <lineage>
        <taxon>Bacteria</taxon>
        <taxon>Bacillati</taxon>
        <taxon>Actinomycetota</taxon>
        <taxon>Actinomycetes</taxon>
        <taxon>Streptosporangiales</taxon>
        <taxon>Streptosporangiaceae</taxon>
        <taxon>Streptosporangium</taxon>
    </lineage>
</organism>
<feature type="region of interest" description="Disordered" evidence="4">
    <location>
        <begin position="526"/>
        <end position="548"/>
    </location>
</feature>
<dbReference type="SUPFAM" id="SSF49785">
    <property type="entry name" value="Galactose-binding domain-like"/>
    <property type="match status" value="1"/>
</dbReference>
<name>A0ABV5TPJ3_9ACTN</name>
<gene>
    <name evidence="8" type="ORF">ACFFRH_36720</name>
</gene>
<keyword evidence="3" id="KW-0119">Carbohydrate metabolism</keyword>
<feature type="region of interest" description="Disordered" evidence="4">
    <location>
        <begin position="31"/>
        <end position="62"/>
    </location>
</feature>
<proteinExistence type="predicted"/>
<dbReference type="EMBL" id="JBHMBS010000029">
    <property type="protein sequence ID" value="MFB9681052.1"/>
    <property type="molecule type" value="Genomic_DNA"/>
</dbReference>
<dbReference type="SMART" id="SM00060">
    <property type="entry name" value="FN3"/>
    <property type="match status" value="1"/>
</dbReference>
<evidence type="ECO:0000256" key="3">
    <source>
        <dbReference type="ARBA" id="ARBA00023326"/>
    </source>
</evidence>
<comment type="caution">
    <text evidence="8">The sequence shown here is derived from an EMBL/GenBank/DDBJ whole genome shotgun (WGS) entry which is preliminary data.</text>
</comment>
<feature type="compositionally biased region" description="Pro residues" evidence="4">
    <location>
        <begin position="37"/>
        <end position="52"/>
    </location>
</feature>
<feature type="domain" description="Fibronectin type-III" evidence="6">
    <location>
        <begin position="531"/>
        <end position="619"/>
    </location>
</feature>
<evidence type="ECO:0000256" key="4">
    <source>
        <dbReference type="SAM" id="MobiDB-lite"/>
    </source>
</evidence>
<keyword evidence="1 5" id="KW-0732">Signal</keyword>
<keyword evidence="2" id="KW-0378">Hydrolase</keyword>
<dbReference type="InterPro" id="IPR003961">
    <property type="entry name" value="FN3_dom"/>
</dbReference>
<dbReference type="InterPro" id="IPR036116">
    <property type="entry name" value="FN3_sf"/>
</dbReference>
<evidence type="ECO:0000313" key="9">
    <source>
        <dbReference type="Proteomes" id="UP001589610"/>
    </source>
</evidence>
<dbReference type="RefSeq" id="WP_386162118.1">
    <property type="nucleotide sequence ID" value="NZ_JBHMBS010000029.1"/>
</dbReference>
<dbReference type="Gene3D" id="3.20.20.80">
    <property type="entry name" value="Glycosidases"/>
    <property type="match status" value="1"/>
</dbReference>
<dbReference type="InterPro" id="IPR017853">
    <property type="entry name" value="GH"/>
</dbReference>
<protein>
    <submittedName>
        <fullName evidence="8">Carbohydrate-binding protein</fullName>
    </submittedName>
</protein>
<dbReference type="PROSITE" id="PS51175">
    <property type="entry name" value="CBM6"/>
    <property type="match status" value="1"/>
</dbReference>
<feature type="compositionally biased region" description="Low complexity" evidence="4">
    <location>
        <begin position="603"/>
        <end position="626"/>
    </location>
</feature>
<evidence type="ECO:0000259" key="6">
    <source>
        <dbReference type="PROSITE" id="PS50853"/>
    </source>
</evidence>
<keyword evidence="2" id="KW-0326">Glycosidase</keyword>
<dbReference type="SUPFAM" id="SSF51445">
    <property type="entry name" value="(Trans)glycosidases"/>
    <property type="match status" value="1"/>
</dbReference>
<evidence type="ECO:0000313" key="8">
    <source>
        <dbReference type="EMBL" id="MFB9681052.1"/>
    </source>
</evidence>
<evidence type="ECO:0000259" key="7">
    <source>
        <dbReference type="PROSITE" id="PS51175"/>
    </source>
</evidence>
<dbReference type="PROSITE" id="PS50853">
    <property type="entry name" value="FN3"/>
    <property type="match status" value="1"/>
</dbReference>
<feature type="compositionally biased region" description="Low complexity" evidence="4">
    <location>
        <begin position="533"/>
        <end position="548"/>
    </location>
</feature>
<dbReference type="Proteomes" id="UP001589610">
    <property type="component" value="Unassembled WGS sequence"/>
</dbReference>